<reference evidence="1 2" key="1">
    <citation type="submission" date="2019-02" db="EMBL/GenBank/DDBJ databases">
        <title>Deep-cultivation of Planctomycetes and their phenomic and genomic characterization uncovers novel biology.</title>
        <authorList>
            <person name="Wiegand S."/>
            <person name="Jogler M."/>
            <person name="Boedeker C."/>
            <person name="Pinto D."/>
            <person name="Vollmers J."/>
            <person name="Rivas-Marin E."/>
            <person name="Kohn T."/>
            <person name="Peeters S.H."/>
            <person name="Heuer A."/>
            <person name="Rast P."/>
            <person name="Oberbeckmann S."/>
            <person name="Bunk B."/>
            <person name="Jeske O."/>
            <person name="Meyerdierks A."/>
            <person name="Storesund J.E."/>
            <person name="Kallscheuer N."/>
            <person name="Luecker S."/>
            <person name="Lage O.M."/>
            <person name="Pohl T."/>
            <person name="Merkel B.J."/>
            <person name="Hornburger P."/>
            <person name="Mueller R.-W."/>
            <person name="Bruemmer F."/>
            <person name="Labrenz M."/>
            <person name="Spormann A.M."/>
            <person name="Op den Camp H."/>
            <person name="Overmann J."/>
            <person name="Amann R."/>
            <person name="Jetten M.S.M."/>
            <person name="Mascher T."/>
            <person name="Medema M.H."/>
            <person name="Devos D.P."/>
            <person name="Kaster A.-K."/>
            <person name="Ovreas L."/>
            <person name="Rohde M."/>
            <person name="Galperin M.Y."/>
            <person name="Jogler C."/>
        </authorList>
    </citation>
    <scope>NUCLEOTIDE SEQUENCE [LARGE SCALE GENOMIC DNA]</scope>
    <source>
        <strain evidence="1 2">Mal52</strain>
    </source>
</reference>
<gene>
    <name evidence="1" type="ORF">Mal52_58490</name>
</gene>
<accession>A0A517ZXW7</accession>
<dbReference type="AlphaFoldDB" id="A0A517ZXW7"/>
<dbReference type="EMBL" id="CP036276">
    <property type="protein sequence ID" value="QDU47320.1"/>
    <property type="molecule type" value="Genomic_DNA"/>
</dbReference>
<sequence length="93" mass="10327">MFTITSTAAYKLNDLLKELSDSEAKCLRLEVRDCQAMLTLDEPRDFDQVFVVGDRKVLVADATTCDECSQVHLDCGSAGNFALVYSGNRFEPN</sequence>
<dbReference type="RefSeq" id="WP_145380121.1">
    <property type="nucleotide sequence ID" value="NZ_CP036276.1"/>
</dbReference>
<dbReference type="Proteomes" id="UP000319383">
    <property type="component" value="Chromosome"/>
</dbReference>
<keyword evidence="2" id="KW-1185">Reference proteome</keyword>
<evidence type="ECO:0000313" key="1">
    <source>
        <dbReference type="EMBL" id="QDU47320.1"/>
    </source>
</evidence>
<name>A0A517ZXW7_9PLAN</name>
<evidence type="ECO:0000313" key="2">
    <source>
        <dbReference type="Proteomes" id="UP000319383"/>
    </source>
</evidence>
<protein>
    <submittedName>
        <fullName evidence="1">Uncharacterized protein</fullName>
    </submittedName>
</protein>
<proteinExistence type="predicted"/>
<organism evidence="1 2">
    <name type="scientific">Symmachiella dynata</name>
    <dbReference type="NCBI Taxonomy" id="2527995"/>
    <lineage>
        <taxon>Bacteria</taxon>
        <taxon>Pseudomonadati</taxon>
        <taxon>Planctomycetota</taxon>
        <taxon>Planctomycetia</taxon>
        <taxon>Planctomycetales</taxon>
        <taxon>Planctomycetaceae</taxon>
        <taxon>Symmachiella</taxon>
    </lineage>
</organism>
<dbReference type="KEGG" id="sdyn:Mal52_58490"/>